<dbReference type="PANTHER" id="PTHR30401:SF0">
    <property type="entry name" value="TRNA 2-SELENOURIDINE SYNTHASE"/>
    <property type="match status" value="1"/>
</dbReference>
<comment type="caution">
    <text evidence="2">The sequence shown here is derived from an EMBL/GenBank/DDBJ whole genome shotgun (WGS) entry which is preliminary data.</text>
</comment>
<accession>A0ABT7SML0</accession>
<organism evidence="2 3">
    <name type="scientific">Thiopseudomonas acetoxidans</name>
    <dbReference type="NCBI Taxonomy" id="3041622"/>
    <lineage>
        <taxon>Bacteria</taxon>
        <taxon>Pseudomonadati</taxon>
        <taxon>Pseudomonadota</taxon>
        <taxon>Gammaproteobacteria</taxon>
        <taxon>Pseudomonadales</taxon>
        <taxon>Pseudomonadaceae</taxon>
        <taxon>Thiopseudomonas</taxon>
    </lineage>
</organism>
<reference evidence="2 3" key="1">
    <citation type="submission" date="2023-06" db="EMBL/GenBank/DDBJ databases">
        <title>Thiopseudomonas sp. CY1220 draft genome sequence.</title>
        <authorList>
            <person name="Zhao G."/>
            <person name="An M."/>
        </authorList>
    </citation>
    <scope>NUCLEOTIDE SEQUENCE [LARGE SCALE GENOMIC DNA]</scope>
    <source>
        <strain evidence="2 3">CY1220</strain>
    </source>
</reference>
<evidence type="ECO:0000313" key="2">
    <source>
        <dbReference type="EMBL" id="MDM7857420.1"/>
    </source>
</evidence>
<dbReference type="EMBL" id="JAUCDY010000003">
    <property type="protein sequence ID" value="MDM7857420.1"/>
    <property type="molecule type" value="Genomic_DNA"/>
</dbReference>
<dbReference type="InterPro" id="IPR058840">
    <property type="entry name" value="AAA_SelU"/>
</dbReference>
<feature type="domain" description="tRNA 2-selenouridine synthase AAA" evidence="1">
    <location>
        <begin position="1"/>
        <end position="132"/>
    </location>
</feature>
<dbReference type="InterPro" id="IPR017582">
    <property type="entry name" value="SelU"/>
</dbReference>
<dbReference type="RefSeq" id="WP_289410074.1">
    <property type="nucleotide sequence ID" value="NZ_JAUCDY010000003.1"/>
</dbReference>
<evidence type="ECO:0000259" key="1">
    <source>
        <dbReference type="Pfam" id="PF26341"/>
    </source>
</evidence>
<keyword evidence="3" id="KW-1185">Reference proteome</keyword>
<sequence length="136" mass="16010">MQAAPVVVLTEDKETRIERILRDYVIRLHEEFAQLYGQEQGDQLYVERMQRSLLKIQRCLGPERHHEVQQLLNLGLQQQMQGGQLDAHRAWIDILLSQYYDPMYHYQQNKIKDRVVFTGNHAELLAYLSSNSQANS</sequence>
<gene>
    <name evidence="2" type="ORF">QEZ41_03900</name>
</gene>
<dbReference type="Pfam" id="PF26341">
    <property type="entry name" value="AAA_SelU"/>
    <property type="match status" value="1"/>
</dbReference>
<dbReference type="PANTHER" id="PTHR30401">
    <property type="entry name" value="TRNA 2-SELENOURIDINE SYNTHASE"/>
    <property type="match status" value="1"/>
</dbReference>
<proteinExistence type="predicted"/>
<evidence type="ECO:0000313" key="3">
    <source>
        <dbReference type="Proteomes" id="UP001241056"/>
    </source>
</evidence>
<name>A0ABT7SML0_9GAMM</name>
<protein>
    <recommendedName>
        <fullName evidence="1">tRNA 2-selenouridine synthase AAA domain-containing protein</fullName>
    </recommendedName>
</protein>
<dbReference type="Proteomes" id="UP001241056">
    <property type="component" value="Unassembled WGS sequence"/>
</dbReference>